<reference evidence="7 8" key="1">
    <citation type="submission" date="2024-12" db="EMBL/GenBank/DDBJ databases">
        <authorList>
            <person name="Li X."/>
            <person name="Zhang D."/>
        </authorList>
    </citation>
    <scope>NUCLEOTIDE SEQUENCE [LARGE SCALE GENOMIC DNA]</scope>
    <source>
        <strain evidence="7 8">JCM19602</strain>
    </source>
</reference>
<protein>
    <submittedName>
        <fullName evidence="7">Sigma-70 family RNA polymerase sigma factor</fullName>
    </submittedName>
</protein>
<dbReference type="InterPro" id="IPR039425">
    <property type="entry name" value="RNA_pol_sigma-70-like"/>
</dbReference>
<dbReference type="NCBIfam" id="TIGR02937">
    <property type="entry name" value="sigma70-ECF"/>
    <property type="match status" value="1"/>
</dbReference>
<keyword evidence="8" id="KW-1185">Reference proteome</keyword>
<dbReference type="Pfam" id="PF08281">
    <property type="entry name" value="Sigma70_r4_2"/>
    <property type="match status" value="1"/>
</dbReference>
<dbReference type="RefSeq" id="WP_198258729.1">
    <property type="nucleotide sequence ID" value="NZ_JBJOSA010000001.1"/>
</dbReference>
<keyword evidence="4" id="KW-0804">Transcription</keyword>
<dbReference type="PANTHER" id="PTHR43133">
    <property type="entry name" value="RNA POLYMERASE ECF-TYPE SIGMA FACTO"/>
    <property type="match status" value="1"/>
</dbReference>
<evidence type="ECO:0000259" key="6">
    <source>
        <dbReference type="Pfam" id="PF08281"/>
    </source>
</evidence>
<accession>A0ABW8VIT2</accession>
<evidence type="ECO:0000313" key="7">
    <source>
        <dbReference type="EMBL" id="MFL8935322.1"/>
    </source>
</evidence>
<dbReference type="InterPro" id="IPR013249">
    <property type="entry name" value="RNA_pol_sigma70_r4_t2"/>
</dbReference>
<dbReference type="Gene3D" id="1.10.10.10">
    <property type="entry name" value="Winged helix-like DNA-binding domain superfamily/Winged helix DNA-binding domain"/>
    <property type="match status" value="1"/>
</dbReference>
<dbReference type="PANTHER" id="PTHR43133:SF60">
    <property type="entry name" value="RNA POLYMERASE SIGMA FACTOR SIGV"/>
    <property type="match status" value="1"/>
</dbReference>
<comment type="caution">
    <text evidence="7">The sequence shown here is derived from an EMBL/GenBank/DDBJ whole genome shotgun (WGS) entry which is preliminary data.</text>
</comment>
<dbReference type="InterPro" id="IPR007627">
    <property type="entry name" value="RNA_pol_sigma70_r2"/>
</dbReference>
<dbReference type="EMBL" id="JBJOSA010000001">
    <property type="protein sequence ID" value="MFL8935322.1"/>
    <property type="molecule type" value="Genomic_DNA"/>
</dbReference>
<name>A0ABW8VIT2_9BACI</name>
<comment type="similarity">
    <text evidence="1">Belongs to the sigma-70 factor family. ECF subfamily.</text>
</comment>
<dbReference type="InterPro" id="IPR013324">
    <property type="entry name" value="RNA_pol_sigma_r3/r4-like"/>
</dbReference>
<dbReference type="InterPro" id="IPR014284">
    <property type="entry name" value="RNA_pol_sigma-70_dom"/>
</dbReference>
<dbReference type="SUPFAM" id="SSF88946">
    <property type="entry name" value="Sigma2 domain of RNA polymerase sigma factors"/>
    <property type="match status" value="1"/>
</dbReference>
<evidence type="ECO:0000313" key="8">
    <source>
        <dbReference type="Proteomes" id="UP001628668"/>
    </source>
</evidence>
<evidence type="ECO:0000256" key="2">
    <source>
        <dbReference type="ARBA" id="ARBA00023015"/>
    </source>
</evidence>
<proteinExistence type="inferred from homology"/>
<keyword evidence="2" id="KW-0805">Transcription regulation</keyword>
<dbReference type="Proteomes" id="UP001628668">
    <property type="component" value="Unassembled WGS sequence"/>
</dbReference>
<dbReference type="InterPro" id="IPR036388">
    <property type="entry name" value="WH-like_DNA-bd_sf"/>
</dbReference>
<feature type="domain" description="RNA polymerase sigma-70 region 2" evidence="5">
    <location>
        <begin position="24"/>
        <end position="87"/>
    </location>
</feature>
<gene>
    <name evidence="7" type="ORF">ACKA06_00855</name>
</gene>
<keyword evidence="3" id="KW-0731">Sigma factor</keyword>
<dbReference type="Gene3D" id="1.10.1740.10">
    <property type="match status" value="1"/>
</dbReference>
<feature type="domain" description="RNA polymerase sigma factor 70 region 4 type 2" evidence="6">
    <location>
        <begin position="122"/>
        <end position="172"/>
    </location>
</feature>
<evidence type="ECO:0000256" key="3">
    <source>
        <dbReference type="ARBA" id="ARBA00023082"/>
    </source>
</evidence>
<sequence length="184" mass="21636">MDLLDADELPSGKLNRDELLEEAMERYGRAVLYMAYSYVKDHGLAEDIAQEVFVKFYNKMDSFRGESGLKTFLMRITINQCKDHLKRWDTRKILFTNKLSEIIQERGNPESKTIHGEERSELHSKLFKLPVKYREVLFLHYYQELKVKEIAGVLELSPGTVKTRLKTGRDRLHRLYGERGRHDG</sequence>
<organism evidence="7 8">
    <name type="scientific">Rossellomorea oryzaecorticis</name>
    <dbReference type="NCBI Taxonomy" id="1396505"/>
    <lineage>
        <taxon>Bacteria</taxon>
        <taxon>Bacillati</taxon>
        <taxon>Bacillota</taxon>
        <taxon>Bacilli</taxon>
        <taxon>Bacillales</taxon>
        <taxon>Bacillaceae</taxon>
        <taxon>Rossellomorea</taxon>
    </lineage>
</organism>
<evidence type="ECO:0000256" key="1">
    <source>
        <dbReference type="ARBA" id="ARBA00010641"/>
    </source>
</evidence>
<evidence type="ECO:0000259" key="5">
    <source>
        <dbReference type="Pfam" id="PF04542"/>
    </source>
</evidence>
<dbReference type="SUPFAM" id="SSF88659">
    <property type="entry name" value="Sigma3 and sigma4 domains of RNA polymerase sigma factors"/>
    <property type="match status" value="1"/>
</dbReference>
<evidence type="ECO:0000256" key="4">
    <source>
        <dbReference type="ARBA" id="ARBA00023163"/>
    </source>
</evidence>
<dbReference type="Pfam" id="PF04542">
    <property type="entry name" value="Sigma70_r2"/>
    <property type="match status" value="1"/>
</dbReference>
<dbReference type="CDD" id="cd06171">
    <property type="entry name" value="Sigma70_r4"/>
    <property type="match status" value="1"/>
</dbReference>
<dbReference type="InterPro" id="IPR013325">
    <property type="entry name" value="RNA_pol_sigma_r2"/>
</dbReference>